<evidence type="ECO:0000256" key="4">
    <source>
        <dbReference type="ARBA" id="ARBA00023235"/>
    </source>
</evidence>
<gene>
    <name evidence="7" type="ORF">V6N11_068476</name>
</gene>
<comment type="similarity">
    <text evidence="1 5">Belongs to the cyclophilin-type PPIase family.</text>
</comment>
<proteinExistence type="inferred from homology"/>
<dbReference type="PROSITE" id="PS00170">
    <property type="entry name" value="CSA_PPIASE_1"/>
    <property type="match status" value="1"/>
</dbReference>
<keyword evidence="8" id="KW-1185">Reference proteome</keyword>
<comment type="function">
    <text evidence="5">PPIases accelerate the folding of proteins. It catalyzes the cis-trans isomerization of proline imidic peptide bonds in oligopeptides.</text>
</comment>
<keyword evidence="2 5" id="KW-0697">Rotamase</keyword>
<dbReference type="PROSITE" id="PS50072">
    <property type="entry name" value="CSA_PPIASE_2"/>
    <property type="match status" value="1"/>
</dbReference>
<evidence type="ECO:0000313" key="7">
    <source>
        <dbReference type="EMBL" id="KAK8985209.1"/>
    </source>
</evidence>
<evidence type="ECO:0000256" key="2">
    <source>
        <dbReference type="ARBA" id="ARBA00023110"/>
    </source>
</evidence>
<keyword evidence="3" id="KW-0143">Chaperone</keyword>
<dbReference type="Pfam" id="PF00160">
    <property type="entry name" value="Pro_isomerase"/>
    <property type="match status" value="1"/>
</dbReference>
<dbReference type="InterPro" id="IPR002130">
    <property type="entry name" value="Cyclophilin-type_PPIase_dom"/>
</dbReference>
<evidence type="ECO:0000313" key="8">
    <source>
        <dbReference type="Proteomes" id="UP001396334"/>
    </source>
</evidence>
<dbReference type="Gene3D" id="2.40.100.10">
    <property type="entry name" value="Cyclophilin-like"/>
    <property type="match status" value="1"/>
</dbReference>
<dbReference type="InterPro" id="IPR020892">
    <property type="entry name" value="Cyclophilin-type_PPIase_CS"/>
</dbReference>
<dbReference type="EMBL" id="JBBPBN010000069">
    <property type="protein sequence ID" value="KAK8985209.1"/>
    <property type="molecule type" value="Genomic_DNA"/>
</dbReference>
<dbReference type="Proteomes" id="UP001396334">
    <property type="component" value="Unassembled WGS sequence"/>
</dbReference>
<dbReference type="EC" id="5.2.1.8" evidence="5"/>
<protein>
    <recommendedName>
        <fullName evidence="5">Peptidyl-prolyl cis-trans isomerase</fullName>
        <shortName evidence="5">PPIase</shortName>
        <ecNumber evidence="5">5.2.1.8</ecNumber>
    </recommendedName>
</protein>
<dbReference type="PANTHER" id="PTHR11071">
    <property type="entry name" value="PEPTIDYL-PROLYL CIS-TRANS ISOMERASE"/>
    <property type="match status" value="1"/>
</dbReference>
<accession>A0ABR2P9T7</accession>
<reference evidence="7 8" key="1">
    <citation type="journal article" date="2024" name="G3 (Bethesda)">
        <title>Genome assembly of Hibiscus sabdariffa L. provides insights into metabolisms of medicinal natural products.</title>
        <authorList>
            <person name="Kim T."/>
        </authorList>
    </citation>
    <scope>NUCLEOTIDE SEQUENCE [LARGE SCALE GENOMIC DNA]</scope>
    <source>
        <strain evidence="7">TK-2024</strain>
        <tissue evidence="7">Old leaves</tissue>
    </source>
</reference>
<feature type="domain" description="PPIase cyclophilin-type" evidence="6">
    <location>
        <begin position="7"/>
        <end position="163"/>
    </location>
</feature>
<dbReference type="PRINTS" id="PR00153">
    <property type="entry name" value="CSAPPISMRASE"/>
</dbReference>
<dbReference type="SUPFAM" id="SSF50891">
    <property type="entry name" value="Cyclophilin-like"/>
    <property type="match status" value="1"/>
</dbReference>
<organism evidence="7 8">
    <name type="scientific">Hibiscus sabdariffa</name>
    <name type="common">roselle</name>
    <dbReference type="NCBI Taxonomy" id="183260"/>
    <lineage>
        <taxon>Eukaryota</taxon>
        <taxon>Viridiplantae</taxon>
        <taxon>Streptophyta</taxon>
        <taxon>Embryophyta</taxon>
        <taxon>Tracheophyta</taxon>
        <taxon>Spermatophyta</taxon>
        <taxon>Magnoliopsida</taxon>
        <taxon>eudicotyledons</taxon>
        <taxon>Gunneridae</taxon>
        <taxon>Pentapetalae</taxon>
        <taxon>rosids</taxon>
        <taxon>malvids</taxon>
        <taxon>Malvales</taxon>
        <taxon>Malvaceae</taxon>
        <taxon>Malvoideae</taxon>
        <taxon>Hibiscus</taxon>
    </lineage>
</organism>
<dbReference type="PANTHER" id="PTHR11071:SF561">
    <property type="entry name" value="PEPTIDYL-PROLYL CIS-TRANS ISOMERASE D-RELATED"/>
    <property type="match status" value="1"/>
</dbReference>
<dbReference type="InterPro" id="IPR029000">
    <property type="entry name" value="Cyclophilin-like_dom_sf"/>
</dbReference>
<comment type="caution">
    <text evidence="7">The sequence shown here is derived from an EMBL/GenBank/DDBJ whole genome shotgun (WGS) entry which is preliminary data.</text>
</comment>
<evidence type="ECO:0000256" key="3">
    <source>
        <dbReference type="ARBA" id="ARBA00023186"/>
    </source>
</evidence>
<evidence type="ECO:0000256" key="5">
    <source>
        <dbReference type="RuleBase" id="RU363019"/>
    </source>
</evidence>
<evidence type="ECO:0000256" key="1">
    <source>
        <dbReference type="ARBA" id="ARBA00007365"/>
    </source>
</evidence>
<sequence>MANPKVFFDMTISGQPAGRIVMELFADCTPRTAENFRALCTGEKGVGRSGKPLHYKGSAFHRVIPNFMCQGGDFTAGNGTGGESIYGAKFEDENFMKKHTGPGYSRWLTRDRERTGLSSSFARPRRSGWMGSTWCLAKLLKAWTWFEPSRRWGLAVEGLPSLL</sequence>
<name>A0ABR2P9T7_9ROSI</name>
<evidence type="ECO:0000259" key="6">
    <source>
        <dbReference type="PROSITE" id="PS50072"/>
    </source>
</evidence>
<comment type="catalytic activity">
    <reaction evidence="5">
        <text>[protein]-peptidylproline (omega=180) = [protein]-peptidylproline (omega=0)</text>
        <dbReference type="Rhea" id="RHEA:16237"/>
        <dbReference type="Rhea" id="RHEA-COMP:10747"/>
        <dbReference type="Rhea" id="RHEA-COMP:10748"/>
        <dbReference type="ChEBI" id="CHEBI:83833"/>
        <dbReference type="ChEBI" id="CHEBI:83834"/>
        <dbReference type="EC" id="5.2.1.8"/>
    </reaction>
</comment>
<keyword evidence="4 5" id="KW-0413">Isomerase</keyword>